<gene>
    <name evidence="2" type="ORF">Alo02nite_63230</name>
</gene>
<evidence type="ECO:0000256" key="1">
    <source>
        <dbReference type="SAM" id="MobiDB-lite"/>
    </source>
</evidence>
<dbReference type="EMBL" id="BOMP01000106">
    <property type="protein sequence ID" value="GIE43425.1"/>
    <property type="molecule type" value="Genomic_DNA"/>
</dbReference>
<comment type="caution">
    <text evidence="2">The sequence shown here is derived from an EMBL/GenBank/DDBJ whole genome shotgun (WGS) entry which is preliminary data.</text>
</comment>
<name>A0ABQ4ARE2_9ACTN</name>
<evidence type="ECO:0000313" key="3">
    <source>
        <dbReference type="Proteomes" id="UP000631312"/>
    </source>
</evidence>
<proteinExistence type="predicted"/>
<evidence type="ECO:0000313" key="2">
    <source>
        <dbReference type="EMBL" id="GIE43425.1"/>
    </source>
</evidence>
<accession>A0ABQ4ARE2</accession>
<keyword evidence="3" id="KW-1185">Reference proteome</keyword>
<protein>
    <submittedName>
        <fullName evidence="2">Uncharacterized protein</fullName>
    </submittedName>
</protein>
<feature type="region of interest" description="Disordered" evidence="1">
    <location>
        <begin position="19"/>
        <end position="65"/>
    </location>
</feature>
<dbReference type="Proteomes" id="UP000631312">
    <property type="component" value="Unassembled WGS sequence"/>
</dbReference>
<reference evidence="2 3" key="1">
    <citation type="submission" date="2021-01" db="EMBL/GenBank/DDBJ databases">
        <title>Whole genome shotgun sequence of Actinoplanes lobatus NBRC 12513.</title>
        <authorList>
            <person name="Komaki H."/>
            <person name="Tamura T."/>
        </authorList>
    </citation>
    <scope>NUCLEOTIDE SEQUENCE [LARGE SCALE GENOMIC DNA]</scope>
    <source>
        <strain evidence="2 3">NBRC 12513</strain>
    </source>
</reference>
<organism evidence="2 3">
    <name type="scientific">Actinoplanes lobatus</name>
    <dbReference type="NCBI Taxonomy" id="113568"/>
    <lineage>
        <taxon>Bacteria</taxon>
        <taxon>Bacillati</taxon>
        <taxon>Actinomycetota</taxon>
        <taxon>Actinomycetes</taxon>
        <taxon>Micromonosporales</taxon>
        <taxon>Micromonosporaceae</taxon>
        <taxon>Actinoplanes</taxon>
    </lineage>
</organism>
<sequence>MDAEADGAAALEVTVIAGPSRAVAPGDADGGTDGGATPPACTDGVSADDAEPQPAAPVRASRVSS</sequence>